<dbReference type="Proteomes" id="UP000778523">
    <property type="component" value="Unassembled WGS sequence"/>
</dbReference>
<proteinExistence type="predicted"/>
<keyword evidence="1" id="KW-0443">Lipid metabolism</keyword>
<dbReference type="Pfam" id="PF01734">
    <property type="entry name" value="Patatin"/>
    <property type="match status" value="1"/>
</dbReference>
<comment type="caution">
    <text evidence="4">The sequence shown here is derived from an EMBL/GenBank/DDBJ whole genome shotgun (WGS) entry which is preliminary data.</text>
</comment>
<organism evidence="4 5">
    <name type="scientific">Uliginosibacterium aquaticum</name>
    <dbReference type="NCBI Taxonomy" id="2731212"/>
    <lineage>
        <taxon>Bacteria</taxon>
        <taxon>Pseudomonadati</taxon>
        <taxon>Pseudomonadota</taxon>
        <taxon>Betaproteobacteria</taxon>
        <taxon>Rhodocyclales</taxon>
        <taxon>Zoogloeaceae</taxon>
        <taxon>Uliginosibacterium</taxon>
    </lineage>
</organism>
<protein>
    <submittedName>
        <fullName evidence="4">Patatin-like phospholipase family protein</fullName>
    </submittedName>
</protein>
<dbReference type="InterPro" id="IPR002641">
    <property type="entry name" value="PNPLA_dom"/>
</dbReference>
<evidence type="ECO:0000256" key="2">
    <source>
        <dbReference type="PROSITE-ProRule" id="PRU01161"/>
    </source>
</evidence>
<comment type="caution">
    <text evidence="2">Lacks conserved residue(s) required for the propagation of feature annotation.</text>
</comment>
<reference evidence="4 5" key="1">
    <citation type="submission" date="2020-06" db="EMBL/GenBank/DDBJ databases">
        <title>Draft genome of Uliginosibacterium sp. IMCC34675.</title>
        <authorList>
            <person name="Song J."/>
        </authorList>
    </citation>
    <scope>NUCLEOTIDE SEQUENCE [LARGE SCALE GENOMIC DNA]</scope>
    <source>
        <strain evidence="4 5">IMCC34675</strain>
    </source>
</reference>
<accession>A0ABX2IC61</accession>
<dbReference type="PROSITE" id="PS51635">
    <property type="entry name" value="PNPLA"/>
    <property type="match status" value="1"/>
</dbReference>
<evidence type="ECO:0000256" key="1">
    <source>
        <dbReference type="ARBA" id="ARBA00023098"/>
    </source>
</evidence>
<dbReference type="Gene3D" id="3.40.1090.10">
    <property type="entry name" value="Cytosolic phospholipase A2 catalytic domain"/>
    <property type="match status" value="1"/>
</dbReference>
<gene>
    <name evidence="4" type="ORF">HJ583_002885</name>
</gene>
<dbReference type="SUPFAM" id="SSF52151">
    <property type="entry name" value="FabD/lysophospholipase-like"/>
    <property type="match status" value="1"/>
</dbReference>
<evidence type="ECO:0000313" key="5">
    <source>
        <dbReference type="Proteomes" id="UP000778523"/>
    </source>
</evidence>
<feature type="domain" description="PNPLA" evidence="3">
    <location>
        <begin position="20"/>
        <end position="239"/>
    </location>
</feature>
<evidence type="ECO:0000313" key="4">
    <source>
        <dbReference type="EMBL" id="NSL53961.1"/>
    </source>
</evidence>
<sequence length="352" mass="38493">MANSRRTPSPASADTARTALIISGGAPNATLVAGALVAFHELGLKFDVISTAGAGALLGLMYCAPKNGDPVSTLAGLKEMGVADPLYEAFPVNFKVFNKPGTLADLYRRALGLNPFIQKMMDWPAQTPLAQLVKDSSALMLASACPSDLNPESLGLCAHVPFAETIIDFAAVPQITPDFCVNAFNLRTRQMENFRKDKLGPPHLQAALSFPFLYPPTELDGGLYIEGAALDCLNFHELLSRHPQLEEVVVFDILGADRLLRAPKSLYDAWVMSILTPLIEIARDDLKIFEATHLGKYPQLQRPHRVPLIDDIPEAELPDVFDWSRSNLERLFDLGFESAARYARSRLAHLAS</sequence>
<dbReference type="RefSeq" id="WP_170020314.1">
    <property type="nucleotide sequence ID" value="NZ_JABCSC020000001.1"/>
</dbReference>
<dbReference type="InterPro" id="IPR016035">
    <property type="entry name" value="Acyl_Trfase/lysoPLipase"/>
</dbReference>
<evidence type="ECO:0000259" key="3">
    <source>
        <dbReference type="PROSITE" id="PS51635"/>
    </source>
</evidence>
<keyword evidence="5" id="KW-1185">Reference proteome</keyword>
<dbReference type="EMBL" id="JABCSC020000001">
    <property type="protein sequence ID" value="NSL53961.1"/>
    <property type="molecule type" value="Genomic_DNA"/>
</dbReference>
<name>A0ABX2IC61_9RHOO</name>